<protein>
    <submittedName>
        <fullName evidence="2">Uncharacterized protein</fullName>
    </submittedName>
</protein>
<dbReference type="InParanoid" id="A0A0G4EGM2"/>
<dbReference type="PhylomeDB" id="A0A0G4EGM2"/>
<dbReference type="Proteomes" id="UP000041254">
    <property type="component" value="Unassembled WGS sequence"/>
</dbReference>
<dbReference type="AlphaFoldDB" id="A0A0G4EGM2"/>
<gene>
    <name evidence="2" type="ORF">Vbra_7308</name>
</gene>
<evidence type="ECO:0000256" key="1">
    <source>
        <dbReference type="SAM" id="MobiDB-lite"/>
    </source>
</evidence>
<accession>A0A0G4EGM2</accession>
<dbReference type="VEuPathDB" id="CryptoDB:Vbra_7308"/>
<organism evidence="2 3">
    <name type="scientific">Vitrella brassicaformis (strain CCMP3155)</name>
    <dbReference type="NCBI Taxonomy" id="1169540"/>
    <lineage>
        <taxon>Eukaryota</taxon>
        <taxon>Sar</taxon>
        <taxon>Alveolata</taxon>
        <taxon>Colpodellida</taxon>
        <taxon>Vitrellaceae</taxon>
        <taxon>Vitrella</taxon>
    </lineage>
</organism>
<evidence type="ECO:0000313" key="3">
    <source>
        <dbReference type="Proteomes" id="UP000041254"/>
    </source>
</evidence>
<proteinExistence type="predicted"/>
<evidence type="ECO:0000313" key="2">
    <source>
        <dbReference type="EMBL" id="CEL94635.1"/>
    </source>
</evidence>
<keyword evidence="3" id="KW-1185">Reference proteome</keyword>
<feature type="region of interest" description="Disordered" evidence="1">
    <location>
        <begin position="1"/>
        <end position="32"/>
    </location>
</feature>
<dbReference type="EMBL" id="CDMY01000224">
    <property type="protein sequence ID" value="CEL94635.1"/>
    <property type="molecule type" value="Genomic_DNA"/>
</dbReference>
<sequence length="568" mass="62752">MSEAAPKRRRTATDGEGADGEAKADANSPQQQGTALHTIDVEAFAQRFSQIAAVVGYVFSFLSLHLVAQLPQRLWRHVGVQITRLTVDFYDTDERRFWCRLSFADAFAWGRRLRQLKHMALRYPSHVPHLSLYNAGLHSTVRDTLTAVVEGHCDGSKPNATLESIELIPPDAQGGHGSEFLRSIDADEMQQVTAIGRDFNLTHWKPPEVDPPPTTLASLTSITGVEMDAARSSSDRICPGSGRQWDMPSLERVCDFPVKVPLVLDLEKWALSIGEWTAALQRLQTVLVDRGCRSIKMLNVRFESDVYFHIFAALSAIETFTRTVCLSPDIPVNITEMPLAPPAAGGRHTEGVLCRPSRTLHRPPRHAKHFTDPLDTPSPAAAALAQSMTFLKAEQVQVFKHDGGDWHPDAQAEPPNPAVVDQLPDGAFPAASQLYICWREGHVVGKKLASRMPALREIEAVSEEGLRWGDRAEELPTIERLHMCVDVPHDLGDGEAAGEFGISCVPSLLKIRGLKELKFWLLPSAAFKRLVEERTHGDKIEGLPGRFGTIKWTAGMSVACLELKPKPI</sequence>
<reference evidence="2 3" key="1">
    <citation type="submission" date="2014-11" db="EMBL/GenBank/DDBJ databases">
        <authorList>
            <person name="Zhu J."/>
            <person name="Qi W."/>
            <person name="Song R."/>
        </authorList>
    </citation>
    <scope>NUCLEOTIDE SEQUENCE [LARGE SCALE GENOMIC DNA]</scope>
</reference>
<name>A0A0G4EGM2_VITBC</name>